<feature type="region of interest" description="Disordered" evidence="1">
    <location>
        <begin position="151"/>
        <end position="177"/>
    </location>
</feature>
<evidence type="ECO:0000313" key="2">
    <source>
        <dbReference type="EMBL" id="KAB8298682.1"/>
    </source>
</evidence>
<organism evidence="2 3">
    <name type="scientific">Monilinia laxa</name>
    <name type="common">Brown rot fungus</name>
    <name type="synonym">Sclerotinia laxa</name>
    <dbReference type="NCBI Taxonomy" id="61186"/>
    <lineage>
        <taxon>Eukaryota</taxon>
        <taxon>Fungi</taxon>
        <taxon>Dikarya</taxon>
        <taxon>Ascomycota</taxon>
        <taxon>Pezizomycotina</taxon>
        <taxon>Leotiomycetes</taxon>
        <taxon>Helotiales</taxon>
        <taxon>Sclerotiniaceae</taxon>
        <taxon>Monilinia</taxon>
    </lineage>
</organism>
<feature type="compositionally biased region" description="Basic and acidic residues" evidence="1">
    <location>
        <begin position="166"/>
        <end position="176"/>
    </location>
</feature>
<accession>A0A5N6K7A7</accession>
<protein>
    <submittedName>
        <fullName evidence="2">Uncharacterized protein</fullName>
    </submittedName>
</protein>
<dbReference type="OrthoDB" id="3552419at2759"/>
<evidence type="ECO:0000256" key="1">
    <source>
        <dbReference type="SAM" id="MobiDB-lite"/>
    </source>
</evidence>
<dbReference type="Proteomes" id="UP000326757">
    <property type="component" value="Unassembled WGS sequence"/>
</dbReference>
<reference evidence="2 3" key="1">
    <citation type="submission" date="2019-06" db="EMBL/GenBank/DDBJ databases">
        <title>Genome Sequence of the Brown Rot Fungal Pathogen Monilinia laxa.</title>
        <authorList>
            <person name="De Miccolis Angelini R.M."/>
            <person name="Landi L."/>
            <person name="Abate D."/>
            <person name="Pollastro S."/>
            <person name="Romanazzi G."/>
            <person name="Faretra F."/>
        </authorList>
    </citation>
    <scope>NUCLEOTIDE SEQUENCE [LARGE SCALE GENOMIC DNA]</scope>
    <source>
        <strain evidence="2 3">Mlax316</strain>
    </source>
</reference>
<dbReference type="EMBL" id="VIGI01000006">
    <property type="protein sequence ID" value="KAB8298682.1"/>
    <property type="molecule type" value="Genomic_DNA"/>
</dbReference>
<comment type="caution">
    <text evidence="2">The sequence shown here is derived from an EMBL/GenBank/DDBJ whole genome shotgun (WGS) entry which is preliminary data.</text>
</comment>
<sequence>MRQPAPIKGERMETLLVQAIVDNTPIREDAPSRPDHRTEQHITVNLPDSIRHSSDSSRYLINRDAPIGGQAVKMSDIEADNYDIKMVDAYILSALDDLERKYDESTVSRKSILQITKLLKSTILGVIEDREASLNKVETWAYVRELQMNGRSEAQAPGNGADEDNVDKNETTHQEIGKLTATTLTMPIY</sequence>
<proteinExistence type="predicted"/>
<gene>
    <name evidence="2" type="ORF">EYC80_000859</name>
</gene>
<name>A0A5N6K7A7_MONLA</name>
<keyword evidence="3" id="KW-1185">Reference proteome</keyword>
<dbReference type="AlphaFoldDB" id="A0A5N6K7A7"/>
<evidence type="ECO:0000313" key="3">
    <source>
        <dbReference type="Proteomes" id="UP000326757"/>
    </source>
</evidence>